<dbReference type="PANTHER" id="PTHR35908:SF1">
    <property type="entry name" value="CONSERVED PROTEIN"/>
    <property type="match status" value="1"/>
</dbReference>
<name>A0ABT6PIH6_9PSEU</name>
<comment type="caution">
    <text evidence="2">The sequence shown here is derived from an EMBL/GenBank/DDBJ whole genome shotgun (WGS) entry which is preliminary data.</text>
</comment>
<dbReference type="EMBL" id="JASAOF010000001">
    <property type="protein sequence ID" value="MDI2027645.1"/>
    <property type="molecule type" value="Genomic_DNA"/>
</dbReference>
<gene>
    <name evidence="2" type="ORF">QFW96_03455</name>
</gene>
<dbReference type="InterPro" id="IPR041581">
    <property type="entry name" value="Glyoxalase_6"/>
</dbReference>
<proteinExistence type="predicted"/>
<dbReference type="SUPFAM" id="SSF54593">
    <property type="entry name" value="Glyoxalase/Bleomycin resistance protein/Dihydroxybiphenyl dioxygenase"/>
    <property type="match status" value="1"/>
</dbReference>
<dbReference type="Pfam" id="PF18029">
    <property type="entry name" value="Glyoxalase_6"/>
    <property type="match status" value="1"/>
</dbReference>
<feature type="domain" description="Glyoxalase-like" evidence="1">
    <location>
        <begin position="8"/>
        <end position="115"/>
    </location>
</feature>
<dbReference type="InterPro" id="IPR029068">
    <property type="entry name" value="Glyas_Bleomycin-R_OHBP_Dase"/>
</dbReference>
<evidence type="ECO:0000313" key="3">
    <source>
        <dbReference type="Proteomes" id="UP001237595"/>
    </source>
</evidence>
<evidence type="ECO:0000259" key="1">
    <source>
        <dbReference type="Pfam" id="PF18029"/>
    </source>
</evidence>
<keyword evidence="3" id="KW-1185">Reference proteome</keyword>
<dbReference type="CDD" id="cd06587">
    <property type="entry name" value="VOC"/>
    <property type="match status" value="1"/>
</dbReference>
<dbReference type="Gene3D" id="3.10.180.10">
    <property type="entry name" value="2,3-Dihydroxybiphenyl 1,2-Dioxygenase, domain 1"/>
    <property type="match status" value="1"/>
</dbReference>
<organism evidence="2 3">
    <name type="scientific">Saccharopolyspora ipomoeae</name>
    <dbReference type="NCBI Taxonomy" id="3042027"/>
    <lineage>
        <taxon>Bacteria</taxon>
        <taxon>Bacillati</taxon>
        <taxon>Actinomycetota</taxon>
        <taxon>Actinomycetes</taxon>
        <taxon>Pseudonocardiales</taxon>
        <taxon>Pseudonocardiaceae</taxon>
        <taxon>Saccharopolyspora</taxon>
    </lineage>
</organism>
<protein>
    <submittedName>
        <fullName evidence="2">VOC family protein</fullName>
    </submittedName>
</protein>
<sequence length="130" mass="14660">MSSRLAVVVIDAHDTEKVAAFWCAVLGWSVVDRDEDGIAIGPPNRNWPRIDVYEVPETKTLKNRLHFDLRAEDRTTAEELHRLESLGAHRVDVGQSPDDTWVVLADPEGNEFCLLDRAVEDLPDSERPTN</sequence>
<reference evidence="2 3" key="1">
    <citation type="submission" date="2023-04" db="EMBL/GenBank/DDBJ databases">
        <title>Draft genome sequence of Saccharopolyspora sp. TS4A08 isolated from sweet potato rhizospheric soil.</title>
        <authorList>
            <person name="Suksaard P."/>
            <person name="Duangmal K."/>
        </authorList>
    </citation>
    <scope>NUCLEOTIDE SEQUENCE [LARGE SCALE GENOMIC DNA]</scope>
    <source>
        <strain evidence="2 3">TS4A08</strain>
    </source>
</reference>
<accession>A0ABT6PIH6</accession>
<dbReference type="PANTHER" id="PTHR35908">
    <property type="entry name" value="HYPOTHETICAL FUSION PROTEIN"/>
    <property type="match status" value="1"/>
</dbReference>
<dbReference type="RefSeq" id="WP_281453994.1">
    <property type="nucleotide sequence ID" value="NZ_JASAOF010000001.1"/>
</dbReference>
<evidence type="ECO:0000313" key="2">
    <source>
        <dbReference type="EMBL" id="MDI2027645.1"/>
    </source>
</evidence>
<dbReference type="Proteomes" id="UP001237595">
    <property type="component" value="Unassembled WGS sequence"/>
</dbReference>